<dbReference type="InterPro" id="IPR001753">
    <property type="entry name" value="Enoyl-CoA_hydra/iso"/>
</dbReference>
<proteinExistence type="inferred from homology"/>
<dbReference type="OrthoDB" id="3473569at2"/>
<evidence type="ECO:0000313" key="3">
    <source>
        <dbReference type="Proteomes" id="UP000198403"/>
    </source>
</evidence>
<dbReference type="CDD" id="cd06558">
    <property type="entry name" value="crotonase-like"/>
    <property type="match status" value="1"/>
</dbReference>
<organism evidence="2 3">
    <name type="scientific">Blastococcus mobilis</name>
    <dbReference type="NCBI Taxonomy" id="1938746"/>
    <lineage>
        <taxon>Bacteria</taxon>
        <taxon>Bacillati</taxon>
        <taxon>Actinomycetota</taxon>
        <taxon>Actinomycetes</taxon>
        <taxon>Geodermatophilales</taxon>
        <taxon>Geodermatophilaceae</taxon>
        <taxon>Blastococcus</taxon>
    </lineage>
</organism>
<dbReference type="RefSeq" id="WP_089336778.1">
    <property type="nucleotide sequence ID" value="NZ_FZNO01000011.1"/>
</dbReference>
<dbReference type="PROSITE" id="PS00166">
    <property type="entry name" value="ENOYL_COA_HYDRATASE"/>
    <property type="match status" value="1"/>
</dbReference>
<dbReference type="AlphaFoldDB" id="A0A238X408"/>
<keyword evidence="2" id="KW-0413">Isomerase</keyword>
<dbReference type="Proteomes" id="UP000198403">
    <property type="component" value="Unassembled WGS sequence"/>
</dbReference>
<gene>
    <name evidence="2" type="ORF">SAMN06272737_111124</name>
</gene>
<dbReference type="InterPro" id="IPR018376">
    <property type="entry name" value="Enoyl-CoA_hyd/isom_CS"/>
</dbReference>
<accession>A0A238X408</accession>
<reference evidence="2 3" key="1">
    <citation type="submission" date="2017-06" db="EMBL/GenBank/DDBJ databases">
        <authorList>
            <person name="Kim H.J."/>
            <person name="Triplett B.A."/>
        </authorList>
    </citation>
    <scope>NUCLEOTIDE SEQUENCE [LARGE SCALE GENOMIC DNA]</scope>
    <source>
        <strain evidence="2 3">DSM 44272</strain>
    </source>
</reference>
<comment type="similarity">
    <text evidence="1">Belongs to the enoyl-CoA hydratase/isomerase family.</text>
</comment>
<dbReference type="PANTHER" id="PTHR43459:SF1">
    <property type="entry name" value="EG:BACN32G11.4 PROTEIN"/>
    <property type="match status" value="1"/>
</dbReference>
<name>A0A238X408_9ACTN</name>
<evidence type="ECO:0000313" key="2">
    <source>
        <dbReference type="EMBL" id="SNR53726.1"/>
    </source>
</evidence>
<dbReference type="Gene3D" id="3.90.226.10">
    <property type="entry name" value="2-enoyl-CoA Hydratase, Chain A, domain 1"/>
    <property type="match status" value="1"/>
</dbReference>
<sequence length="253" mass="25534">MTAVAGLVHAEVGTDEVAVVRLDHPPANAVDTATCEALAETLRSVGSARAIVLTGEGRLFCGGGDLGSFVDGDTLVLETLSETAHAAAEAVRVLHAGPPVVAAVNGTVAGAGLGLALSCDVRISAPGVRFVGGFAALGLSPDTATSYFLPRTVGRSRALRLLLDPAGIDVDRALAWGLVDEIAPEGTVLEAARALAASLGRAPREAAVASRALIDSTNALEPHLSEEIRSLTSLAAAPAVAERVRAFLAGGPR</sequence>
<protein>
    <submittedName>
        <fullName evidence="2">2-(1,2-epoxy-1,2-dihydrophenyl)acetyl-CoA isomerase</fullName>
    </submittedName>
</protein>
<dbReference type="InterPro" id="IPR029045">
    <property type="entry name" value="ClpP/crotonase-like_dom_sf"/>
</dbReference>
<dbReference type="Pfam" id="PF00378">
    <property type="entry name" value="ECH_1"/>
    <property type="match status" value="1"/>
</dbReference>
<dbReference type="SUPFAM" id="SSF52096">
    <property type="entry name" value="ClpP/crotonase"/>
    <property type="match status" value="1"/>
</dbReference>
<dbReference type="GO" id="GO:0016853">
    <property type="term" value="F:isomerase activity"/>
    <property type="evidence" value="ECO:0007669"/>
    <property type="project" value="UniProtKB-KW"/>
</dbReference>
<dbReference type="PANTHER" id="PTHR43459">
    <property type="entry name" value="ENOYL-COA HYDRATASE"/>
    <property type="match status" value="1"/>
</dbReference>
<evidence type="ECO:0000256" key="1">
    <source>
        <dbReference type="RuleBase" id="RU003707"/>
    </source>
</evidence>
<dbReference type="EMBL" id="FZNO01000011">
    <property type="protein sequence ID" value="SNR53726.1"/>
    <property type="molecule type" value="Genomic_DNA"/>
</dbReference>
<keyword evidence="3" id="KW-1185">Reference proteome</keyword>